<evidence type="ECO:0000313" key="3">
    <source>
        <dbReference type="Proteomes" id="UP000034543"/>
    </source>
</evidence>
<gene>
    <name evidence="2" type="ORF">UV59_C0018G0004</name>
</gene>
<accession>A0A0G1CG33</accession>
<proteinExistence type="predicted"/>
<organism evidence="2 3">
    <name type="scientific">Candidatus Gottesmanbacteria bacterium GW2011_GWA1_43_11</name>
    <dbReference type="NCBI Taxonomy" id="1618436"/>
    <lineage>
        <taxon>Bacteria</taxon>
        <taxon>Candidatus Gottesmaniibacteriota</taxon>
    </lineage>
</organism>
<comment type="caution">
    <text evidence="2">The sequence shown here is derived from an EMBL/GenBank/DDBJ whole genome shotgun (WGS) entry which is preliminary data.</text>
</comment>
<keyword evidence="1" id="KW-0812">Transmembrane</keyword>
<dbReference type="STRING" id="1618436.UV59_C0018G0004"/>
<evidence type="ECO:0000256" key="1">
    <source>
        <dbReference type="SAM" id="Phobius"/>
    </source>
</evidence>
<reference evidence="2 3" key="1">
    <citation type="journal article" date="2015" name="Nature">
        <title>rRNA introns, odd ribosomes, and small enigmatic genomes across a large radiation of phyla.</title>
        <authorList>
            <person name="Brown C.T."/>
            <person name="Hug L.A."/>
            <person name="Thomas B.C."/>
            <person name="Sharon I."/>
            <person name="Castelle C.J."/>
            <person name="Singh A."/>
            <person name="Wilkins M.J."/>
            <person name="Williams K.H."/>
            <person name="Banfield J.F."/>
        </authorList>
    </citation>
    <scope>NUCLEOTIDE SEQUENCE [LARGE SCALE GENOMIC DNA]</scope>
</reference>
<evidence type="ECO:0000313" key="2">
    <source>
        <dbReference type="EMBL" id="KKS84492.1"/>
    </source>
</evidence>
<keyword evidence="1" id="KW-0472">Membrane</keyword>
<keyword evidence="1" id="KW-1133">Transmembrane helix</keyword>
<dbReference type="AlphaFoldDB" id="A0A0G1CG33"/>
<feature type="transmembrane region" description="Helical" evidence="1">
    <location>
        <begin position="15"/>
        <end position="36"/>
    </location>
</feature>
<name>A0A0G1CG33_9BACT</name>
<sequence length="273" mass="31246">MNLKNLVRLINKVTWFDRILIFLIVSSGLVFFIFFYRKAEYVTIRVKVTEQEVLYAYSLPKSWYANRFEIGDQELDTLGRPSAEIIGIERFNTDSSHKVVYLDLRVRAVYDTRTKLYSARGRNLIFGAPIRLNLSKIVFDGIVTEFPGSERQVKTELVEIDALARSVEPAMANFIKKGEQIFDSNGILLAQTAEVEIKPAEQVTQTAAGELLLRANPLYKDVRLKLLVRTKEVFNELFMFDDVPVKVGEIIPLNFEKLSLFPIVTAVSDRNDN</sequence>
<dbReference type="Proteomes" id="UP000034543">
    <property type="component" value="Unassembled WGS sequence"/>
</dbReference>
<protein>
    <submittedName>
        <fullName evidence="2">Uncharacterized protein</fullName>
    </submittedName>
</protein>
<dbReference type="EMBL" id="LCFB01000018">
    <property type="protein sequence ID" value="KKS84492.1"/>
    <property type="molecule type" value="Genomic_DNA"/>
</dbReference>